<dbReference type="HOGENOM" id="CLU_1716601_0_0_1"/>
<evidence type="ECO:0000256" key="1">
    <source>
        <dbReference type="SAM" id="MobiDB-lite"/>
    </source>
</evidence>
<dbReference type="EMBL" id="FR824131">
    <property type="protein sequence ID" value="CCA20103.1"/>
    <property type="molecule type" value="Genomic_DNA"/>
</dbReference>
<feature type="region of interest" description="Disordered" evidence="1">
    <location>
        <begin position="45"/>
        <end position="64"/>
    </location>
</feature>
<dbReference type="AlphaFoldDB" id="F0WFW9"/>
<feature type="region of interest" description="Disordered" evidence="1">
    <location>
        <begin position="124"/>
        <end position="153"/>
    </location>
</feature>
<reference evidence="2" key="2">
    <citation type="submission" date="2011-02" db="EMBL/GenBank/DDBJ databases">
        <authorList>
            <person name="MacLean D."/>
        </authorList>
    </citation>
    <scope>NUCLEOTIDE SEQUENCE</scope>
</reference>
<feature type="compositionally biased region" description="Basic and acidic residues" evidence="1">
    <location>
        <begin position="134"/>
        <end position="143"/>
    </location>
</feature>
<name>F0WFW9_9STRA</name>
<protein>
    <submittedName>
        <fullName evidence="2">AlNc14C86G5504 protein</fullName>
    </submittedName>
</protein>
<evidence type="ECO:0000313" key="2">
    <source>
        <dbReference type="EMBL" id="CCA20103.1"/>
    </source>
</evidence>
<proteinExistence type="predicted"/>
<reference evidence="2" key="1">
    <citation type="journal article" date="2011" name="PLoS Biol.">
        <title>Gene gain and loss during evolution of obligate parasitism in the white rust pathogen of Arabidopsis thaliana.</title>
        <authorList>
            <person name="Kemen E."/>
            <person name="Gardiner A."/>
            <person name="Schultz-Larsen T."/>
            <person name="Kemen A.C."/>
            <person name="Balmuth A.L."/>
            <person name="Robert-Seilaniantz A."/>
            <person name="Bailey K."/>
            <person name="Holub E."/>
            <person name="Studholme D.J."/>
            <person name="Maclean D."/>
            <person name="Jones J.D."/>
        </authorList>
    </citation>
    <scope>NUCLEOTIDE SEQUENCE</scope>
</reference>
<gene>
    <name evidence="2" type="primary">AlNc14C86G5504</name>
    <name evidence="2" type="ORF">ALNC14_062460</name>
</gene>
<organism evidence="2">
    <name type="scientific">Albugo laibachii Nc14</name>
    <dbReference type="NCBI Taxonomy" id="890382"/>
    <lineage>
        <taxon>Eukaryota</taxon>
        <taxon>Sar</taxon>
        <taxon>Stramenopiles</taxon>
        <taxon>Oomycota</taxon>
        <taxon>Peronosporomycetes</taxon>
        <taxon>Albuginales</taxon>
        <taxon>Albuginaceae</taxon>
        <taxon>Albugo</taxon>
    </lineage>
</organism>
<sequence length="153" mass="16775">MGTGASFQDVPYDKENFQRFKLILENNDLQDSEKFVQFRQILSARTQSEPNPMNVPPSEETDQVSAPSLIITPNEDDQASTHNEDALASPLLPIITPNALEKEETPDLADAAYLTGNALENAGNGLLTGPTPTHKSECDERSRQIVQVNSHSV</sequence>
<feature type="compositionally biased region" description="Polar residues" evidence="1">
    <location>
        <begin position="144"/>
        <end position="153"/>
    </location>
</feature>
<accession>F0WFW9</accession>